<dbReference type="CDD" id="cd05332">
    <property type="entry name" value="11beta-HSD1_like_SDR_c"/>
    <property type="match status" value="1"/>
</dbReference>
<dbReference type="InterPro" id="IPR002347">
    <property type="entry name" value="SDR_fam"/>
</dbReference>
<dbReference type="Pfam" id="PF00106">
    <property type="entry name" value="adh_short"/>
    <property type="match status" value="1"/>
</dbReference>
<name>A0ABZ0IUF0_9BACT</name>
<reference evidence="5 6" key="1">
    <citation type="journal article" date="2023" name="Microbiol. Resour. Announc.">
        <title>Complete Genome Sequence of Imperialibacter roseus strain P4T.</title>
        <authorList>
            <person name="Tizabi D.R."/>
            <person name="Bachvaroff T."/>
            <person name="Hill R.T."/>
        </authorList>
    </citation>
    <scope>NUCLEOTIDE SEQUENCE [LARGE SCALE GENOMIC DNA]</scope>
    <source>
        <strain evidence="5 6">P4T</strain>
    </source>
</reference>
<dbReference type="Proteomes" id="UP001302349">
    <property type="component" value="Chromosome"/>
</dbReference>
<organism evidence="5 6">
    <name type="scientific">Imperialibacter roseus</name>
    <dbReference type="NCBI Taxonomy" id="1324217"/>
    <lineage>
        <taxon>Bacteria</taxon>
        <taxon>Pseudomonadati</taxon>
        <taxon>Bacteroidota</taxon>
        <taxon>Cytophagia</taxon>
        <taxon>Cytophagales</taxon>
        <taxon>Flammeovirgaceae</taxon>
        <taxon>Imperialibacter</taxon>
    </lineage>
</organism>
<dbReference type="PANTHER" id="PTHR44196:SF1">
    <property type="entry name" value="DEHYDROGENASE_REDUCTASE SDR FAMILY MEMBER 7B"/>
    <property type="match status" value="1"/>
</dbReference>
<keyword evidence="6" id="KW-1185">Reference proteome</keyword>
<comment type="similarity">
    <text evidence="1 3">Belongs to the short-chain dehydrogenases/reductases (SDR) family.</text>
</comment>
<evidence type="ECO:0000256" key="2">
    <source>
        <dbReference type="ARBA" id="ARBA00023002"/>
    </source>
</evidence>
<evidence type="ECO:0000313" key="6">
    <source>
        <dbReference type="Proteomes" id="UP001302349"/>
    </source>
</evidence>
<dbReference type="PANTHER" id="PTHR44196">
    <property type="entry name" value="DEHYDROGENASE/REDUCTASE SDR FAMILY MEMBER 7B"/>
    <property type="match status" value="1"/>
</dbReference>
<protein>
    <submittedName>
        <fullName evidence="5">SDR family oxidoreductase</fullName>
    </submittedName>
</protein>
<sequence length="271" mass="29148">MAEVKGKVVWITGASSGIGEAITYEMARKGAKLILSARRQEELERVKAACVASVQGLVEENVKILTVDLANAASLEAKAKEAEAMFGVVDVLVNNGGISQRSLAKDTQLDVDRKVMEVNYFGAIALSKALLPGMISRKNGHHVVISSAVGIISSPYRTGYAASKHALHGFYDGLRAELHDDSIKVTIICPGFIRTQISVNSITGDGGKFNEMDDAQANGIAPEAAARTIVRAVEKEKEEVYIGGVKEVGGIYVKRFFPSLFSQIVRKVKVR</sequence>
<feature type="domain" description="Ketoreductase" evidence="4">
    <location>
        <begin position="7"/>
        <end position="196"/>
    </location>
</feature>
<keyword evidence="2" id="KW-0560">Oxidoreductase</keyword>
<dbReference type="PRINTS" id="PR00080">
    <property type="entry name" value="SDRFAMILY"/>
</dbReference>
<evidence type="ECO:0000256" key="3">
    <source>
        <dbReference type="RuleBase" id="RU000363"/>
    </source>
</evidence>
<gene>
    <name evidence="5" type="ORF">RT717_05230</name>
</gene>
<dbReference type="PROSITE" id="PS00061">
    <property type="entry name" value="ADH_SHORT"/>
    <property type="match status" value="1"/>
</dbReference>
<proteinExistence type="inferred from homology"/>
<evidence type="ECO:0000313" key="5">
    <source>
        <dbReference type="EMBL" id="WOK08033.1"/>
    </source>
</evidence>
<dbReference type="SMART" id="SM00822">
    <property type="entry name" value="PKS_KR"/>
    <property type="match status" value="1"/>
</dbReference>
<dbReference type="InterPro" id="IPR020904">
    <property type="entry name" value="Sc_DH/Rdtase_CS"/>
</dbReference>
<dbReference type="InterPro" id="IPR036291">
    <property type="entry name" value="NAD(P)-bd_dom_sf"/>
</dbReference>
<dbReference type="PRINTS" id="PR00081">
    <property type="entry name" value="GDHRDH"/>
</dbReference>
<dbReference type="RefSeq" id="WP_317490680.1">
    <property type="nucleotide sequence ID" value="NZ_CP136051.1"/>
</dbReference>
<evidence type="ECO:0000256" key="1">
    <source>
        <dbReference type="ARBA" id="ARBA00006484"/>
    </source>
</evidence>
<dbReference type="EMBL" id="CP136051">
    <property type="protein sequence ID" value="WOK08033.1"/>
    <property type="molecule type" value="Genomic_DNA"/>
</dbReference>
<dbReference type="Gene3D" id="3.40.50.720">
    <property type="entry name" value="NAD(P)-binding Rossmann-like Domain"/>
    <property type="match status" value="1"/>
</dbReference>
<accession>A0ABZ0IUF0</accession>
<dbReference type="SUPFAM" id="SSF51735">
    <property type="entry name" value="NAD(P)-binding Rossmann-fold domains"/>
    <property type="match status" value="1"/>
</dbReference>
<dbReference type="InterPro" id="IPR057326">
    <property type="entry name" value="KR_dom"/>
</dbReference>
<evidence type="ECO:0000259" key="4">
    <source>
        <dbReference type="SMART" id="SM00822"/>
    </source>
</evidence>
<dbReference type="NCBIfam" id="NF004825">
    <property type="entry name" value="PRK06181.1"/>
    <property type="match status" value="1"/>
</dbReference>